<dbReference type="InterPro" id="IPR002182">
    <property type="entry name" value="NB-ARC"/>
</dbReference>
<evidence type="ECO:0008006" key="10">
    <source>
        <dbReference type="Google" id="ProtNLM"/>
    </source>
</evidence>
<dbReference type="GO" id="GO:0005524">
    <property type="term" value="F:ATP binding"/>
    <property type="evidence" value="ECO:0007669"/>
    <property type="project" value="UniProtKB-KW"/>
</dbReference>
<dbReference type="Proteomes" id="UP001054252">
    <property type="component" value="Unassembled WGS sequence"/>
</dbReference>
<dbReference type="Gene3D" id="1.10.8.430">
    <property type="entry name" value="Helical domain of apoptotic protease-activating factors"/>
    <property type="match status" value="1"/>
</dbReference>
<evidence type="ECO:0000256" key="2">
    <source>
        <dbReference type="ARBA" id="ARBA00022741"/>
    </source>
</evidence>
<reference evidence="8 9" key="1">
    <citation type="journal article" date="2021" name="Commun. Biol.">
        <title>The genome of Shorea leprosula (Dipterocarpaceae) highlights the ecological relevance of drought in aseasonal tropical rainforests.</title>
        <authorList>
            <person name="Ng K.K.S."/>
            <person name="Kobayashi M.J."/>
            <person name="Fawcett J.A."/>
            <person name="Hatakeyama M."/>
            <person name="Paape T."/>
            <person name="Ng C.H."/>
            <person name="Ang C.C."/>
            <person name="Tnah L.H."/>
            <person name="Lee C.T."/>
            <person name="Nishiyama T."/>
            <person name="Sese J."/>
            <person name="O'Brien M.J."/>
            <person name="Copetti D."/>
            <person name="Mohd Noor M.I."/>
            <person name="Ong R.C."/>
            <person name="Putra M."/>
            <person name="Sireger I.Z."/>
            <person name="Indrioko S."/>
            <person name="Kosugi Y."/>
            <person name="Izuno A."/>
            <person name="Isagi Y."/>
            <person name="Lee S.L."/>
            <person name="Shimizu K.K."/>
        </authorList>
    </citation>
    <scope>NUCLEOTIDE SEQUENCE [LARGE SCALE GENOMIC DNA]</scope>
    <source>
        <strain evidence="8">214</strain>
    </source>
</reference>
<evidence type="ECO:0000313" key="9">
    <source>
        <dbReference type="Proteomes" id="UP001054252"/>
    </source>
</evidence>
<dbReference type="InterPro" id="IPR042197">
    <property type="entry name" value="Apaf_helical"/>
</dbReference>
<keyword evidence="3" id="KW-0611">Plant defense</keyword>
<dbReference type="Pfam" id="PF00931">
    <property type="entry name" value="NB-ARC"/>
    <property type="match status" value="1"/>
</dbReference>
<dbReference type="InterPro" id="IPR027417">
    <property type="entry name" value="P-loop_NTPase"/>
</dbReference>
<dbReference type="Gene3D" id="3.80.10.10">
    <property type="entry name" value="Ribonuclease Inhibitor"/>
    <property type="match status" value="2"/>
</dbReference>
<dbReference type="PANTHER" id="PTHR33463">
    <property type="entry name" value="NB-ARC DOMAIN-CONTAINING PROTEIN-RELATED"/>
    <property type="match status" value="1"/>
</dbReference>
<dbReference type="PANTHER" id="PTHR33463:SF198">
    <property type="entry name" value="RPP4C3"/>
    <property type="match status" value="1"/>
</dbReference>
<evidence type="ECO:0000256" key="5">
    <source>
        <dbReference type="SAM" id="MobiDB-lite"/>
    </source>
</evidence>
<evidence type="ECO:0000259" key="6">
    <source>
        <dbReference type="Pfam" id="PF00931"/>
    </source>
</evidence>
<dbReference type="InterPro" id="IPR050905">
    <property type="entry name" value="Plant_NBS-LRR"/>
</dbReference>
<feature type="domain" description="Disease resistance protein At4g27190-like leucine-rich repeats" evidence="7">
    <location>
        <begin position="760"/>
        <end position="877"/>
    </location>
</feature>
<comment type="similarity">
    <text evidence="1">Belongs to the disease resistance NB-LRR family.</text>
</comment>
<organism evidence="8 9">
    <name type="scientific">Rubroshorea leprosula</name>
    <dbReference type="NCBI Taxonomy" id="152421"/>
    <lineage>
        <taxon>Eukaryota</taxon>
        <taxon>Viridiplantae</taxon>
        <taxon>Streptophyta</taxon>
        <taxon>Embryophyta</taxon>
        <taxon>Tracheophyta</taxon>
        <taxon>Spermatophyta</taxon>
        <taxon>Magnoliopsida</taxon>
        <taxon>eudicotyledons</taxon>
        <taxon>Gunneridae</taxon>
        <taxon>Pentapetalae</taxon>
        <taxon>rosids</taxon>
        <taxon>malvids</taxon>
        <taxon>Malvales</taxon>
        <taxon>Dipterocarpaceae</taxon>
        <taxon>Rubroshorea</taxon>
    </lineage>
</organism>
<sequence>MGDSVSLSCFASKVFDKVFDSVVTYLVIYPITALYLCKQNVMKLKAKLGELAIRKMDLQHRVYEAQQRGEEILEEVRQWMSEVDKHISGSREELEKLECKARRKHCFGRCSNPKSLYDLSKKAEEYAGVADQLMQEAVQFNTGMIISYFHVQKQESIKRGRGAQDGFVEFKSRSEVLNKIMKALRSPTVNIIGVHGMLGMGKTMLVKEVKRKAEEEKLFDVVLMAKVTRNTDLAKFQYQIARGLGMFNLPKELTLEQVADRINEGLKKMNALVILDDVWEKIDLEDLGIPSGTKQKRPVADQQNKESSSREEQKECKVFITSRDPKVLSEKMGVKNDNIFPVNKLEDDEAMELFKLRIEDDIENSESRWSNANEIVNRCSGLPLAIEKMAVALRGKNDDGWSYLLKEIKTSKGGGYAVVCSAIEFSFSQLESEALKETFLLCCLLGHNTSIEDLMEYGTGLKLFPEVNKIEDARDAARTLVGNLKGSSLLLDGPSNVQFDMQDAVRAAATSIASRDRGVLASNDEDAAEVWPDEEAMKKLKWIYLSNADISQLLQELESVQNTEGGCQQVQCPQLTFLHLSNRYPFSETTVPADFFKGMKNLRVLSLTKMHFSPMPQSISLLTNLRTLRLNQSKLGVIEGMGEIIGKLKNLHVLNLAGCDITELPKEFACLTRLKLLDMSDCTSLRVISPDVLSKLSRLEEIKMANSFDQWQFIEQHQNQNGNASLVELKYLQKLTTLELELKAGSSYSSVIKLLKVSEELHLEGLHGVKNVVYQLDNKGFQKLRYLYVRNAPEIQFMIDSERLVCSNAFPVLEELVLQNLTKMEKICRELDVLGATSFNKLRILTIECCHQLKNLFSFSLVKQLLQLQEISLEDCENVEEIVAEEAQVTVCEIEEAATKIELGKVRSMRLEKLPNFISFCREKNSSITDQGGSRLTSFRCIPLFNEKVAFPMLEELQLTDIKIDRIWNTLATLESVRNLTKLIIVSCSDLKYLFSSSLANGLVKLLHLEVVDCKSLREIIATATGPEKGNI</sequence>
<gene>
    <name evidence="8" type="ORF">SLEP1_g50650</name>
</gene>
<dbReference type="InterPro" id="IPR057135">
    <property type="entry name" value="At4g27190-like_LRR"/>
</dbReference>
<name>A0AAV5M469_9ROSI</name>
<keyword evidence="4" id="KW-0067">ATP-binding</keyword>
<dbReference type="Gene3D" id="3.40.50.300">
    <property type="entry name" value="P-loop containing nucleotide triphosphate hydrolases"/>
    <property type="match status" value="1"/>
</dbReference>
<evidence type="ECO:0000256" key="4">
    <source>
        <dbReference type="ARBA" id="ARBA00022840"/>
    </source>
</evidence>
<protein>
    <recommendedName>
        <fullName evidence="10">AAA+ ATPase domain-containing protein</fullName>
    </recommendedName>
</protein>
<evidence type="ECO:0000256" key="3">
    <source>
        <dbReference type="ARBA" id="ARBA00022821"/>
    </source>
</evidence>
<accession>A0AAV5M469</accession>
<evidence type="ECO:0000256" key="1">
    <source>
        <dbReference type="ARBA" id="ARBA00008894"/>
    </source>
</evidence>
<evidence type="ECO:0000259" key="7">
    <source>
        <dbReference type="Pfam" id="PF23247"/>
    </source>
</evidence>
<feature type="domain" description="Disease resistance protein At4g27190-like leucine-rich repeats" evidence="7">
    <location>
        <begin position="954"/>
        <end position="1015"/>
    </location>
</feature>
<dbReference type="AlphaFoldDB" id="A0AAV5M469"/>
<evidence type="ECO:0000313" key="8">
    <source>
        <dbReference type="EMBL" id="GKV43347.1"/>
    </source>
</evidence>
<keyword evidence="2" id="KW-0547">Nucleotide-binding</keyword>
<feature type="region of interest" description="Disordered" evidence="5">
    <location>
        <begin position="290"/>
        <end position="314"/>
    </location>
</feature>
<dbReference type="PRINTS" id="PR00364">
    <property type="entry name" value="DISEASERSIST"/>
</dbReference>
<feature type="compositionally biased region" description="Basic and acidic residues" evidence="5">
    <location>
        <begin position="303"/>
        <end position="314"/>
    </location>
</feature>
<dbReference type="InterPro" id="IPR032675">
    <property type="entry name" value="LRR_dom_sf"/>
</dbReference>
<dbReference type="SUPFAM" id="SSF52540">
    <property type="entry name" value="P-loop containing nucleoside triphosphate hydrolases"/>
    <property type="match status" value="1"/>
</dbReference>
<dbReference type="EMBL" id="BPVZ01000168">
    <property type="protein sequence ID" value="GKV43347.1"/>
    <property type="molecule type" value="Genomic_DNA"/>
</dbReference>
<feature type="domain" description="NB-ARC" evidence="6">
    <location>
        <begin position="176"/>
        <end position="356"/>
    </location>
</feature>
<dbReference type="SUPFAM" id="SSF52058">
    <property type="entry name" value="L domain-like"/>
    <property type="match status" value="1"/>
</dbReference>
<dbReference type="Pfam" id="PF23247">
    <property type="entry name" value="LRR_RPS2"/>
    <property type="match status" value="2"/>
</dbReference>
<proteinExistence type="inferred from homology"/>
<comment type="caution">
    <text evidence="8">The sequence shown here is derived from an EMBL/GenBank/DDBJ whole genome shotgun (WGS) entry which is preliminary data.</text>
</comment>
<dbReference type="GO" id="GO:0043531">
    <property type="term" value="F:ADP binding"/>
    <property type="evidence" value="ECO:0007669"/>
    <property type="project" value="InterPro"/>
</dbReference>
<dbReference type="GO" id="GO:0006952">
    <property type="term" value="P:defense response"/>
    <property type="evidence" value="ECO:0007669"/>
    <property type="project" value="UniProtKB-KW"/>
</dbReference>
<keyword evidence="9" id="KW-1185">Reference proteome</keyword>